<dbReference type="InterPro" id="IPR013324">
    <property type="entry name" value="RNA_pol_sigma_r3/r4-like"/>
</dbReference>
<reference evidence="9" key="1">
    <citation type="submission" date="2016-10" db="EMBL/GenBank/DDBJ databases">
        <authorList>
            <person name="Varghese N."/>
            <person name="Submissions S."/>
        </authorList>
    </citation>
    <scope>NUCLEOTIDE SEQUENCE [LARGE SCALE GENOMIC DNA]</scope>
    <source>
        <strain evidence="9">DSM 17616</strain>
    </source>
</reference>
<dbReference type="Proteomes" id="UP000199371">
    <property type="component" value="Unassembled WGS sequence"/>
</dbReference>
<dbReference type="RefSeq" id="WP_092794041.1">
    <property type="nucleotide sequence ID" value="NZ_FNXF01000010.1"/>
</dbReference>
<dbReference type="InterPro" id="IPR036388">
    <property type="entry name" value="WH-like_DNA-bd_sf"/>
</dbReference>
<dbReference type="STRING" id="173990.SAMN05660691_02639"/>
<organism evidence="8 9">
    <name type="scientific">Rheinheimera pacifica</name>
    <dbReference type="NCBI Taxonomy" id="173990"/>
    <lineage>
        <taxon>Bacteria</taxon>
        <taxon>Pseudomonadati</taxon>
        <taxon>Pseudomonadota</taxon>
        <taxon>Gammaproteobacteria</taxon>
        <taxon>Chromatiales</taxon>
        <taxon>Chromatiaceae</taxon>
        <taxon>Rheinheimera</taxon>
    </lineage>
</organism>
<dbReference type="Gene3D" id="1.10.10.10">
    <property type="entry name" value="Winged helix-like DNA-binding domain superfamily/Winged helix DNA-binding domain"/>
    <property type="match status" value="1"/>
</dbReference>
<keyword evidence="9" id="KW-1185">Reference proteome</keyword>
<dbReference type="EMBL" id="FNXF01000010">
    <property type="protein sequence ID" value="SEH99250.1"/>
    <property type="molecule type" value="Genomic_DNA"/>
</dbReference>
<evidence type="ECO:0000256" key="3">
    <source>
        <dbReference type="ARBA" id="ARBA00023082"/>
    </source>
</evidence>
<evidence type="ECO:0000313" key="9">
    <source>
        <dbReference type="Proteomes" id="UP000199371"/>
    </source>
</evidence>
<evidence type="ECO:0000313" key="8">
    <source>
        <dbReference type="EMBL" id="SEH99250.1"/>
    </source>
</evidence>
<evidence type="ECO:0000256" key="2">
    <source>
        <dbReference type="ARBA" id="ARBA00023015"/>
    </source>
</evidence>
<dbReference type="GO" id="GO:0003677">
    <property type="term" value="F:DNA binding"/>
    <property type="evidence" value="ECO:0007669"/>
    <property type="project" value="UniProtKB-KW"/>
</dbReference>
<dbReference type="Pfam" id="PF04542">
    <property type="entry name" value="Sigma70_r2"/>
    <property type="match status" value="1"/>
</dbReference>
<accession>A0A1H6MIR4</accession>
<dbReference type="Pfam" id="PF08281">
    <property type="entry name" value="Sigma70_r4_2"/>
    <property type="match status" value="1"/>
</dbReference>
<dbReference type="PANTHER" id="PTHR43133:SF8">
    <property type="entry name" value="RNA POLYMERASE SIGMA FACTOR HI_1459-RELATED"/>
    <property type="match status" value="1"/>
</dbReference>
<dbReference type="OrthoDB" id="9782108at2"/>
<sequence>MALSFFISGWFGSDSSAEQLFALYRDTGSPAHLEKLIALHGNELYHFLAQQSDKALAEDISQQCWLKLIEQPYSFAGKSSFKTWLFSVGRNCLIDELRRRQRWQADMLETELAASTCLAQQLDANRRQLLFSEQLQLLPFLQREALMLQLEGFSLQQISDITQQPAETIKSRLRYARQFLQQLAGGSDDNA</sequence>
<dbReference type="PANTHER" id="PTHR43133">
    <property type="entry name" value="RNA POLYMERASE ECF-TYPE SIGMA FACTO"/>
    <property type="match status" value="1"/>
</dbReference>
<dbReference type="Gene3D" id="1.10.1740.10">
    <property type="match status" value="1"/>
</dbReference>
<keyword evidence="4" id="KW-0238">DNA-binding</keyword>
<dbReference type="GO" id="GO:0006352">
    <property type="term" value="P:DNA-templated transcription initiation"/>
    <property type="evidence" value="ECO:0007669"/>
    <property type="project" value="InterPro"/>
</dbReference>
<comment type="similarity">
    <text evidence="1">Belongs to the sigma-70 factor family. ECF subfamily.</text>
</comment>
<dbReference type="InterPro" id="IPR007627">
    <property type="entry name" value="RNA_pol_sigma70_r2"/>
</dbReference>
<dbReference type="NCBIfam" id="TIGR02937">
    <property type="entry name" value="sigma70-ECF"/>
    <property type="match status" value="1"/>
</dbReference>
<dbReference type="InterPro" id="IPR013249">
    <property type="entry name" value="RNA_pol_sigma70_r4_t2"/>
</dbReference>
<protein>
    <submittedName>
        <fullName evidence="8">RNA polymerase sigma-70 factor, ECF subfamily</fullName>
    </submittedName>
</protein>
<evidence type="ECO:0000259" key="6">
    <source>
        <dbReference type="Pfam" id="PF04542"/>
    </source>
</evidence>
<proteinExistence type="inferred from homology"/>
<dbReference type="InterPro" id="IPR014284">
    <property type="entry name" value="RNA_pol_sigma-70_dom"/>
</dbReference>
<dbReference type="SUPFAM" id="SSF88659">
    <property type="entry name" value="Sigma3 and sigma4 domains of RNA polymerase sigma factors"/>
    <property type="match status" value="1"/>
</dbReference>
<dbReference type="InterPro" id="IPR013325">
    <property type="entry name" value="RNA_pol_sigma_r2"/>
</dbReference>
<evidence type="ECO:0000259" key="7">
    <source>
        <dbReference type="Pfam" id="PF08281"/>
    </source>
</evidence>
<evidence type="ECO:0000256" key="5">
    <source>
        <dbReference type="ARBA" id="ARBA00023163"/>
    </source>
</evidence>
<dbReference type="GO" id="GO:0016987">
    <property type="term" value="F:sigma factor activity"/>
    <property type="evidence" value="ECO:0007669"/>
    <property type="project" value="UniProtKB-KW"/>
</dbReference>
<feature type="domain" description="RNA polymerase sigma factor 70 region 4 type 2" evidence="7">
    <location>
        <begin position="131"/>
        <end position="180"/>
    </location>
</feature>
<name>A0A1H6MIR4_9GAMM</name>
<evidence type="ECO:0000256" key="1">
    <source>
        <dbReference type="ARBA" id="ARBA00010641"/>
    </source>
</evidence>
<gene>
    <name evidence="8" type="ORF">SAMN05660691_02639</name>
</gene>
<keyword evidence="2" id="KW-0805">Transcription regulation</keyword>
<keyword evidence="5" id="KW-0804">Transcription</keyword>
<feature type="domain" description="RNA polymerase sigma-70 region 2" evidence="6">
    <location>
        <begin position="37"/>
        <end position="102"/>
    </location>
</feature>
<dbReference type="SUPFAM" id="SSF88946">
    <property type="entry name" value="Sigma2 domain of RNA polymerase sigma factors"/>
    <property type="match status" value="1"/>
</dbReference>
<evidence type="ECO:0000256" key="4">
    <source>
        <dbReference type="ARBA" id="ARBA00023125"/>
    </source>
</evidence>
<keyword evidence="3" id="KW-0731">Sigma factor</keyword>
<dbReference type="AlphaFoldDB" id="A0A1H6MIR4"/>
<dbReference type="InterPro" id="IPR039425">
    <property type="entry name" value="RNA_pol_sigma-70-like"/>
</dbReference>